<evidence type="ECO:0000313" key="1">
    <source>
        <dbReference type="EnsemblMetazoa" id="ACHR008868-PA"/>
    </source>
</evidence>
<dbReference type="InterPro" id="IPR027417">
    <property type="entry name" value="P-loop_NTPase"/>
</dbReference>
<dbReference type="AlphaFoldDB" id="A0A182KDN1"/>
<evidence type="ECO:0008006" key="3">
    <source>
        <dbReference type="Google" id="ProtNLM"/>
    </source>
</evidence>
<organism evidence="1 2">
    <name type="scientific">Anopheles christyi</name>
    <dbReference type="NCBI Taxonomy" id="43041"/>
    <lineage>
        <taxon>Eukaryota</taxon>
        <taxon>Metazoa</taxon>
        <taxon>Ecdysozoa</taxon>
        <taxon>Arthropoda</taxon>
        <taxon>Hexapoda</taxon>
        <taxon>Insecta</taxon>
        <taxon>Pterygota</taxon>
        <taxon>Neoptera</taxon>
        <taxon>Endopterygota</taxon>
        <taxon>Diptera</taxon>
        <taxon>Nematocera</taxon>
        <taxon>Culicoidea</taxon>
        <taxon>Culicidae</taxon>
        <taxon>Anophelinae</taxon>
        <taxon>Anopheles</taxon>
    </lineage>
</organism>
<protein>
    <recommendedName>
        <fullName evidence="3">ATP-dependent DNA helicase</fullName>
    </recommendedName>
</protein>
<sequence length="150" mass="16622">MTINKAQGQILNHLGLDLPTQVFAHGQLYVALSKVTSRSNVTVLILDPEREDGDGVEVKNVVFREVIASSDGNVQPDTVEVADIPMESEAADYIPDDDEDVDCSVLEDDWSEGELEDEVCEDKCAKTLLKTPKQMERHFTAVGEGQLRYQ</sequence>
<proteinExistence type="predicted"/>
<dbReference type="SUPFAM" id="SSF52540">
    <property type="entry name" value="P-loop containing nucleoside triphosphate hydrolases"/>
    <property type="match status" value="1"/>
</dbReference>
<dbReference type="STRING" id="43041.A0A182KDN1"/>
<reference evidence="1" key="2">
    <citation type="submission" date="2020-05" db="UniProtKB">
        <authorList>
            <consortium name="EnsemblMetazoa"/>
        </authorList>
    </citation>
    <scope>IDENTIFICATION</scope>
    <source>
        <strain evidence="1">ACHKN1017</strain>
    </source>
</reference>
<accession>A0A182KDN1</accession>
<evidence type="ECO:0000313" key="2">
    <source>
        <dbReference type="Proteomes" id="UP000075881"/>
    </source>
</evidence>
<keyword evidence="2" id="KW-1185">Reference proteome</keyword>
<dbReference type="VEuPathDB" id="VectorBase:ACHR008868"/>
<dbReference type="EnsemblMetazoa" id="ACHR008868-RA">
    <property type="protein sequence ID" value="ACHR008868-PA"/>
    <property type="gene ID" value="ACHR008868"/>
</dbReference>
<name>A0A182KDN1_9DIPT</name>
<dbReference type="Proteomes" id="UP000075881">
    <property type="component" value="Unassembled WGS sequence"/>
</dbReference>
<reference evidence="2" key="1">
    <citation type="submission" date="2013-03" db="EMBL/GenBank/DDBJ databases">
        <title>The Genome Sequence of Anopheles christyi ACHKN1017.</title>
        <authorList>
            <consortium name="The Broad Institute Genomics Platform"/>
            <person name="Neafsey D.E."/>
            <person name="Besansky N."/>
            <person name="Walker B."/>
            <person name="Young S.K."/>
            <person name="Zeng Q."/>
            <person name="Gargeya S."/>
            <person name="Fitzgerald M."/>
            <person name="Haas B."/>
            <person name="Abouelleil A."/>
            <person name="Allen A.W."/>
            <person name="Alvarado L."/>
            <person name="Arachchi H.M."/>
            <person name="Berlin A.M."/>
            <person name="Chapman S.B."/>
            <person name="Gainer-Dewar J."/>
            <person name="Goldberg J."/>
            <person name="Griggs A."/>
            <person name="Gujja S."/>
            <person name="Hansen M."/>
            <person name="Howarth C."/>
            <person name="Imamovic A."/>
            <person name="Ireland A."/>
            <person name="Larimer J."/>
            <person name="McCowan C."/>
            <person name="Murphy C."/>
            <person name="Pearson M."/>
            <person name="Poon T.W."/>
            <person name="Priest M."/>
            <person name="Roberts A."/>
            <person name="Saif S."/>
            <person name="Shea T."/>
            <person name="Sisk P."/>
            <person name="Sykes S."/>
            <person name="Wortman J."/>
            <person name="Nusbaum C."/>
            <person name="Birren B."/>
        </authorList>
    </citation>
    <scope>NUCLEOTIDE SEQUENCE [LARGE SCALE GENOMIC DNA]</scope>
    <source>
        <strain evidence="2">ACHKN1017</strain>
    </source>
</reference>